<dbReference type="EMBL" id="JBFYGN010000006">
    <property type="protein sequence ID" value="MEX8192539.1"/>
    <property type="molecule type" value="Genomic_DNA"/>
</dbReference>
<reference evidence="1 2" key="1">
    <citation type="journal article" date="2013" name="Int. J. Syst. Evol. Microbiol.">
        <title>Comamonas guangdongensis sp. nov., isolated from subterranean forest sediment, and emended description of the genus Comamonas.</title>
        <authorList>
            <person name="Zhang J."/>
            <person name="Wang Y."/>
            <person name="Zhou S."/>
            <person name="Wu C."/>
            <person name="He J."/>
            <person name="Li F."/>
        </authorList>
    </citation>
    <scope>NUCLEOTIDE SEQUENCE [LARGE SCALE GENOMIC DNA]</scope>
    <source>
        <strain evidence="1 2">CCTCC AB2011133</strain>
    </source>
</reference>
<name>A0ABV3ZSG4_9BURK</name>
<sequence length="117" mass="13381">MQRLTWLRLLQRTRPQSTTSVDTAALSRHHGLTHAVSSALTERRADVLRHLADRHATPLMARAMADLSTRQRADALSLLTREQRSRICDQLRSAKTQRPWLARLPWARFGTPGKTLH</sequence>
<dbReference type="Proteomes" id="UP001561046">
    <property type="component" value="Unassembled WGS sequence"/>
</dbReference>
<protein>
    <recommendedName>
        <fullName evidence="3">MgtE intracellular N domain-containing protein</fullName>
    </recommendedName>
</protein>
<accession>A0ABV3ZSG4</accession>
<evidence type="ECO:0000313" key="1">
    <source>
        <dbReference type="EMBL" id="MEX8192539.1"/>
    </source>
</evidence>
<evidence type="ECO:0008006" key="3">
    <source>
        <dbReference type="Google" id="ProtNLM"/>
    </source>
</evidence>
<comment type="caution">
    <text evidence="1">The sequence shown here is derived from an EMBL/GenBank/DDBJ whole genome shotgun (WGS) entry which is preliminary data.</text>
</comment>
<dbReference type="RefSeq" id="WP_369337744.1">
    <property type="nucleotide sequence ID" value="NZ_JBFYGN010000006.1"/>
</dbReference>
<organism evidence="1 2">
    <name type="scientific">Comamonas guangdongensis</name>
    <dbReference type="NCBI Taxonomy" id="510515"/>
    <lineage>
        <taxon>Bacteria</taxon>
        <taxon>Pseudomonadati</taxon>
        <taxon>Pseudomonadota</taxon>
        <taxon>Betaproteobacteria</taxon>
        <taxon>Burkholderiales</taxon>
        <taxon>Comamonadaceae</taxon>
        <taxon>Comamonas</taxon>
    </lineage>
</organism>
<proteinExistence type="predicted"/>
<gene>
    <name evidence="1" type="ORF">AB6724_06770</name>
</gene>
<evidence type="ECO:0000313" key="2">
    <source>
        <dbReference type="Proteomes" id="UP001561046"/>
    </source>
</evidence>
<keyword evidence="2" id="KW-1185">Reference proteome</keyword>